<dbReference type="RefSeq" id="WP_091473391.1">
    <property type="nucleotide sequence ID" value="NZ_FOJT01000001.1"/>
</dbReference>
<evidence type="ECO:0000313" key="2">
    <source>
        <dbReference type="EMBL" id="SFA75792.1"/>
    </source>
</evidence>
<keyword evidence="1" id="KW-0732">Signal</keyword>
<feature type="signal peptide" evidence="1">
    <location>
        <begin position="1"/>
        <end position="21"/>
    </location>
</feature>
<evidence type="ECO:0000256" key="1">
    <source>
        <dbReference type="SAM" id="SignalP"/>
    </source>
</evidence>
<gene>
    <name evidence="2" type="ORF">SAMN05660845_0398</name>
</gene>
<proteinExistence type="predicted"/>
<evidence type="ECO:0000313" key="3">
    <source>
        <dbReference type="Proteomes" id="UP000199604"/>
    </source>
</evidence>
<keyword evidence="3" id="KW-1185">Reference proteome</keyword>
<dbReference type="STRING" id="498292.SAMN05660845_0398"/>
<protein>
    <recommendedName>
        <fullName evidence="4">DUF642 domain-containing protein</fullName>
    </recommendedName>
</protein>
<dbReference type="AlphaFoldDB" id="A0A1I0VHK2"/>
<feature type="chain" id="PRO_5011446585" description="DUF642 domain-containing protein" evidence="1">
    <location>
        <begin position="22"/>
        <end position="152"/>
    </location>
</feature>
<evidence type="ECO:0008006" key="4">
    <source>
        <dbReference type="Google" id="ProtNLM"/>
    </source>
</evidence>
<organism evidence="2 3">
    <name type="scientific">Flavobacterium swingsii</name>
    <dbReference type="NCBI Taxonomy" id="498292"/>
    <lineage>
        <taxon>Bacteria</taxon>
        <taxon>Pseudomonadati</taxon>
        <taxon>Bacteroidota</taxon>
        <taxon>Flavobacteriia</taxon>
        <taxon>Flavobacteriales</taxon>
        <taxon>Flavobacteriaceae</taxon>
        <taxon>Flavobacterium</taxon>
    </lineage>
</organism>
<dbReference type="PROSITE" id="PS51257">
    <property type="entry name" value="PROKAR_LIPOPROTEIN"/>
    <property type="match status" value="1"/>
</dbReference>
<reference evidence="3" key="1">
    <citation type="submission" date="2016-10" db="EMBL/GenBank/DDBJ databases">
        <authorList>
            <person name="Varghese N."/>
            <person name="Submissions S."/>
        </authorList>
    </citation>
    <scope>NUCLEOTIDE SEQUENCE [LARGE SCALE GENOMIC DNA]</scope>
    <source>
        <strain evidence="3">DSM 21789</strain>
    </source>
</reference>
<accession>A0A1I0VHK2</accession>
<dbReference type="EMBL" id="FOJT01000001">
    <property type="protein sequence ID" value="SFA75792.1"/>
    <property type="molecule type" value="Genomic_DNA"/>
</dbReference>
<name>A0A1I0VHK2_9FLAO</name>
<dbReference type="Proteomes" id="UP000199604">
    <property type="component" value="Unassembled WGS sequence"/>
</dbReference>
<sequence length="152" mass="15561">MKKLSSLLLIALLAITSISCSDDEDVVVVPVSATPVSGDGFRWTDSSSSTEQTVNNPYANNSFKTIFATNTGSGTVYEINLTAIAVGTYDVVASGNAFYYRSTTMSAAFVPTSGSVVITANANNKLTGTFTATGSGGGVTSVSGSFTNIAIN</sequence>